<comment type="caution">
    <text evidence="7">The sequence shown here is derived from an EMBL/GenBank/DDBJ whole genome shotgun (WGS) entry which is preliminary data.</text>
</comment>
<accession>A0A9X1YN13</accession>
<dbReference type="InterPro" id="IPR015424">
    <property type="entry name" value="PyrdxlP-dep_Trfase"/>
</dbReference>
<dbReference type="GO" id="GO:0008453">
    <property type="term" value="F:alanine-glyoxylate transaminase activity"/>
    <property type="evidence" value="ECO:0007669"/>
    <property type="project" value="TreeGrafter"/>
</dbReference>
<dbReference type="InterPro" id="IPR015421">
    <property type="entry name" value="PyrdxlP-dep_Trfase_major"/>
</dbReference>
<dbReference type="EMBL" id="JAJLJH010000006">
    <property type="protein sequence ID" value="MCK9687970.1"/>
    <property type="molecule type" value="Genomic_DNA"/>
</dbReference>
<dbReference type="Gene3D" id="3.90.1150.10">
    <property type="entry name" value="Aspartate Aminotransferase, domain 1"/>
    <property type="match status" value="1"/>
</dbReference>
<organism evidence="7 8">
    <name type="scientific">Scleromatobacter humisilvae</name>
    <dbReference type="NCBI Taxonomy" id="2897159"/>
    <lineage>
        <taxon>Bacteria</taxon>
        <taxon>Pseudomonadati</taxon>
        <taxon>Pseudomonadota</taxon>
        <taxon>Betaproteobacteria</taxon>
        <taxon>Burkholderiales</taxon>
        <taxon>Sphaerotilaceae</taxon>
        <taxon>Scleromatobacter</taxon>
    </lineage>
</organism>
<dbReference type="GO" id="GO:0004760">
    <property type="term" value="F:L-serine-pyruvate transaminase activity"/>
    <property type="evidence" value="ECO:0007669"/>
    <property type="project" value="TreeGrafter"/>
</dbReference>
<keyword evidence="8" id="KW-1185">Reference proteome</keyword>
<feature type="domain" description="Aminotransferase class V" evidence="6">
    <location>
        <begin position="52"/>
        <end position="294"/>
    </location>
</feature>
<dbReference type="Gene3D" id="3.40.640.10">
    <property type="entry name" value="Type I PLP-dependent aspartate aminotransferase-like (Major domain)"/>
    <property type="match status" value="1"/>
</dbReference>
<gene>
    <name evidence="7" type="ORF">LPC04_19880</name>
</gene>
<keyword evidence="3 5" id="KW-0663">Pyridoxal phosphate</keyword>
<comment type="similarity">
    <text evidence="2">Belongs to the class-V pyridoxal-phosphate-dependent aminotransferase family.</text>
</comment>
<evidence type="ECO:0000256" key="2">
    <source>
        <dbReference type="ARBA" id="ARBA00009236"/>
    </source>
</evidence>
<dbReference type="GO" id="GO:0019265">
    <property type="term" value="P:glycine biosynthetic process, by transamination of glyoxylate"/>
    <property type="evidence" value="ECO:0007669"/>
    <property type="project" value="TreeGrafter"/>
</dbReference>
<dbReference type="SUPFAM" id="SSF53383">
    <property type="entry name" value="PLP-dependent transferases"/>
    <property type="match status" value="1"/>
</dbReference>
<protein>
    <submittedName>
        <fullName evidence="7">Aminotransferase class V-fold PLP-dependent enzyme</fullName>
    </submittedName>
</protein>
<dbReference type="PIRSF" id="PIRSF000524">
    <property type="entry name" value="SPT"/>
    <property type="match status" value="1"/>
</dbReference>
<keyword evidence="7" id="KW-0808">Transferase</keyword>
<dbReference type="Proteomes" id="UP001139353">
    <property type="component" value="Unassembled WGS sequence"/>
</dbReference>
<dbReference type="InterPro" id="IPR015422">
    <property type="entry name" value="PyrdxlP-dep_Trfase_small"/>
</dbReference>
<dbReference type="InterPro" id="IPR024169">
    <property type="entry name" value="SP_NH2Trfase/AEP_transaminase"/>
</dbReference>
<dbReference type="FunFam" id="3.90.1150.10:FF:000031">
    <property type="entry name" value="Serine--glyoxylate aminotransferase"/>
    <property type="match status" value="1"/>
</dbReference>
<reference evidence="7" key="1">
    <citation type="submission" date="2021-11" db="EMBL/GenBank/DDBJ databases">
        <title>BS-T2-15 a new species belonging to the Comamonadaceae family isolated from the soil of a French oak forest.</title>
        <authorList>
            <person name="Mieszkin S."/>
            <person name="Alain K."/>
        </authorList>
    </citation>
    <scope>NUCLEOTIDE SEQUENCE</scope>
    <source>
        <strain evidence="7">BS-T2-15</strain>
    </source>
</reference>
<dbReference type="FunFam" id="3.40.640.10:FF:000054">
    <property type="entry name" value="Serine--glyoxylate aminotransferase"/>
    <property type="match status" value="1"/>
</dbReference>
<dbReference type="PANTHER" id="PTHR21152:SF40">
    <property type="entry name" value="ALANINE--GLYOXYLATE AMINOTRANSFERASE"/>
    <property type="match status" value="1"/>
</dbReference>
<dbReference type="AlphaFoldDB" id="A0A9X1YN13"/>
<feature type="binding site" evidence="4">
    <location>
        <position position="358"/>
    </location>
    <ligand>
        <name>substrate</name>
    </ligand>
</feature>
<evidence type="ECO:0000256" key="4">
    <source>
        <dbReference type="PIRSR" id="PIRSR000524-1"/>
    </source>
</evidence>
<dbReference type="RefSeq" id="WP_275684013.1">
    <property type="nucleotide sequence ID" value="NZ_JAJLJH010000006.1"/>
</dbReference>
<evidence type="ECO:0000256" key="3">
    <source>
        <dbReference type="ARBA" id="ARBA00022898"/>
    </source>
</evidence>
<evidence type="ECO:0000313" key="7">
    <source>
        <dbReference type="EMBL" id="MCK9687970.1"/>
    </source>
</evidence>
<dbReference type="InterPro" id="IPR000192">
    <property type="entry name" value="Aminotrans_V_dom"/>
</dbReference>
<evidence type="ECO:0000259" key="6">
    <source>
        <dbReference type="Pfam" id="PF00266"/>
    </source>
</evidence>
<evidence type="ECO:0000313" key="8">
    <source>
        <dbReference type="Proteomes" id="UP001139353"/>
    </source>
</evidence>
<proteinExistence type="inferred from homology"/>
<dbReference type="PANTHER" id="PTHR21152">
    <property type="entry name" value="AMINOTRANSFERASE CLASS V"/>
    <property type="match status" value="1"/>
</dbReference>
<evidence type="ECO:0000256" key="1">
    <source>
        <dbReference type="ARBA" id="ARBA00001933"/>
    </source>
</evidence>
<dbReference type="Pfam" id="PF00266">
    <property type="entry name" value="Aminotran_5"/>
    <property type="match status" value="1"/>
</dbReference>
<evidence type="ECO:0000256" key="5">
    <source>
        <dbReference type="PIRSR" id="PIRSR000524-50"/>
    </source>
</evidence>
<sequence>MLTLDVHPTGRHFLQIPGPSPVPDRILRAMSLPTIDHRGPEFGTLGRKVLAGIGQIFRTKHPVAIYPASGTGAWEAALTNTLSAGDHVLMFETGHFASLWKKMADRLGLSTEVLSYEGSDEHLPAAPGWRRGIQADMIEARLRQDTQHRIKAVCVVHNETSTGVTSDIAAVRKAIDAARHPALLVVDSISGLASAPFEHDAWGVDVTVSGSQKGLMLPPGISFNALSPRALEASKTAGLPKSFWAWDEIVDMNKDGYWPYTPNTNLLYGLSESLDMLLGEGLDNVFARHARWAEGVRSAVTAWGLPIQCADPAVYSPVLTGVITPPGVDADAVRRLIHQRFDMSLGTGLGKLKGRMFRIGHLGDSNDLTLLATIAGCEMGLKLSGVKLVGSGVQKAMDFFSSHAAPDTLKKEAA</sequence>
<name>A0A9X1YN13_9BURK</name>
<feature type="modified residue" description="N6-(pyridoxal phosphate)lysine" evidence="5">
    <location>
        <position position="213"/>
    </location>
</feature>
<comment type="cofactor">
    <cofactor evidence="1 5">
        <name>pyridoxal 5'-phosphate</name>
        <dbReference type="ChEBI" id="CHEBI:597326"/>
    </cofactor>
</comment>
<keyword evidence="7" id="KW-0032">Aminotransferase</keyword>